<comment type="caution">
    <text evidence="1">The sequence shown here is derived from an EMBL/GenBank/DDBJ whole genome shotgun (WGS) entry which is preliminary data.</text>
</comment>
<gene>
    <name evidence="1" type="ORF">AWB68_01405</name>
</gene>
<dbReference type="AlphaFoldDB" id="A0A158G991"/>
<protein>
    <submittedName>
        <fullName evidence="1">Uncharacterized protein</fullName>
    </submittedName>
</protein>
<dbReference type="EMBL" id="FCON02000010">
    <property type="protein sequence ID" value="SAL28626.1"/>
    <property type="molecule type" value="Genomic_DNA"/>
</dbReference>
<name>A0A158G991_9BURK</name>
<reference evidence="1" key="1">
    <citation type="submission" date="2016-01" db="EMBL/GenBank/DDBJ databases">
        <authorList>
            <person name="Peeters C."/>
        </authorList>
    </citation>
    <scope>NUCLEOTIDE SEQUENCE [LARGE SCALE GENOMIC DNA]</scope>
    <source>
        <strain evidence="1">LMG 22940</strain>
    </source>
</reference>
<accession>A0A158G991</accession>
<evidence type="ECO:0000313" key="2">
    <source>
        <dbReference type="Proteomes" id="UP000054770"/>
    </source>
</evidence>
<keyword evidence="2" id="KW-1185">Reference proteome</keyword>
<evidence type="ECO:0000313" key="1">
    <source>
        <dbReference type="EMBL" id="SAL28626.1"/>
    </source>
</evidence>
<sequence>MLTAVKTRWFQSKVQAEIKAQHNDQAFVNTVFNRVDVLRELDRLRNDPVLARAKTGPFLAACKVLALNVAATDSEPIVQMQCANLLGERLRKARSNNAFYEAHKAFFSEVENLFHNAIERNRGAAAPQATSDMPGLARLRQAFDEASAVASWSLITLLKLNEEYYVEHPEELNRAEASLSRGFDAAENKNPRWAYLHFMEGINQAIKVNQNLVLAHPKLTDAVVRIRSIEKETIIPLWPEYQDDPSWI</sequence>
<proteinExistence type="predicted"/>
<dbReference type="Proteomes" id="UP000054770">
    <property type="component" value="Unassembled WGS sequence"/>
</dbReference>
<dbReference type="RefSeq" id="WP_087643622.1">
    <property type="nucleotide sequence ID" value="NZ_FCON02000010.1"/>
</dbReference>
<organism evidence="1 2">
    <name type="scientific">Caballeronia choica</name>
    <dbReference type="NCBI Taxonomy" id="326476"/>
    <lineage>
        <taxon>Bacteria</taxon>
        <taxon>Pseudomonadati</taxon>
        <taxon>Pseudomonadota</taxon>
        <taxon>Betaproteobacteria</taxon>
        <taxon>Burkholderiales</taxon>
        <taxon>Burkholderiaceae</taxon>
        <taxon>Caballeronia</taxon>
    </lineage>
</organism>